<name>A0A931B8J8_9ACTN</name>
<dbReference type="AlphaFoldDB" id="A0A931B8J8"/>
<dbReference type="RefSeq" id="WP_196193991.1">
    <property type="nucleotide sequence ID" value="NZ_JADPRT010000004.1"/>
</dbReference>
<evidence type="ECO:0000313" key="2">
    <source>
        <dbReference type="Proteomes" id="UP000657385"/>
    </source>
</evidence>
<dbReference type="Proteomes" id="UP000657385">
    <property type="component" value="Unassembled WGS sequence"/>
</dbReference>
<gene>
    <name evidence="1" type="ORF">I2501_12540</name>
</gene>
<accession>A0A931B8J8</accession>
<protein>
    <submittedName>
        <fullName evidence="1">Uncharacterized protein</fullName>
    </submittedName>
</protein>
<proteinExistence type="predicted"/>
<comment type="caution">
    <text evidence="1">The sequence shown here is derived from an EMBL/GenBank/DDBJ whole genome shotgun (WGS) entry which is preliminary data.</text>
</comment>
<organism evidence="1 2">
    <name type="scientific">Streptacidiphilus fuscans</name>
    <dbReference type="NCBI Taxonomy" id="2789292"/>
    <lineage>
        <taxon>Bacteria</taxon>
        <taxon>Bacillati</taxon>
        <taxon>Actinomycetota</taxon>
        <taxon>Actinomycetes</taxon>
        <taxon>Kitasatosporales</taxon>
        <taxon>Streptomycetaceae</taxon>
        <taxon>Streptacidiphilus</taxon>
    </lineage>
</organism>
<keyword evidence="2" id="KW-1185">Reference proteome</keyword>
<dbReference type="EMBL" id="JADPRT010000004">
    <property type="protein sequence ID" value="MBF9068850.1"/>
    <property type="molecule type" value="Genomic_DNA"/>
</dbReference>
<sequence length="118" mass="12949">MAHILIEENFQQIDGQDMEGLLEALNRLGLDAEPTGPRTSLHRHGWVLVLHCLDDQARTITEPANAAAFGLTVRQIFGTPRPADPVGGTAGRRTLPDRIDVRDRDRDLIASLPIPPQA</sequence>
<reference evidence="1" key="1">
    <citation type="submission" date="2020-11" db="EMBL/GenBank/DDBJ databases">
        <title>Isolation and identification of active actinomycetes.</title>
        <authorList>
            <person name="Yu B."/>
        </authorList>
    </citation>
    <scope>NUCLEOTIDE SEQUENCE</scope>
    <source>
        <strain evidence="1">NEAU-YB345</strain>
    </source>
</reference>
<evidence type="ECO:0000313" key="1">
    <source>
        <dbReference type="EMBL" id="MBF9068850.1"/>
    </source>
</evidence>